<protein>
    <submittedName>
        <fullName evidence="2">Purine and uridine phosphorylase</fullName>
    </submittedName>
</protein>
<dbReference type="GO" id="GO:0005829">
    <property type="term" value="C:cytosol"/>
    <property type="evidence" value="ECO:0007669"/>
    <property type="project" value="TreeGrafter"/>
</dbReference>
<dbReference type="Gene3D" id="3.40.50.1580">
    <property type="entry name" value="Nucleoside phosphorylase domain"/>
    <property type="match status" value="1"/>
</dbReference>
<evidence type="ECO:0000259" key="1">
    <source>
        <dbReference type="Pfam" id="PF01048"/>
    </source>
</evidence>
<dbReference type="GO" id="GO:0006218">
    <property type="term" value="P:uridine catabolic process"/>
    <property type="evidence" value="ECO:0007669"/>
    <property type="project" value="TreeGrafter"/>
</dbReference>
<dbReference type="STRING" id="1314777.A0A165A8J7"/>
<keyword evidence="3" id="KW-1185">Reference proteome</keyword>
<dbReference type="PANTHER" id="PTHR43691:SF14">
    <property type="entry name" value="URIDINE PHOSPHORYLASE"/>
    <property type="match status" value="1"/>
</dbReference>
<dbReference type="OrthoDB" id="416752at2759"/>
<sequence>MKSKLTDANFPTTADGRVYHLGFRAGEVANRIVTVGSPSRAATLASLLDASPPPFKLETERGFLTITGRYASVPVSIVSIGMGAPNCDFFTPYREARECISGDMIVIRLGSCGSLTDLPVGSLVVPRASVAVARNYDFNFLAPESDSSAAYRISNPVSADKDLHQLISDDLRSSIHELEVEVAHNVLNASADSFYSSQGRQTSFRDHNSGLIDRLLKDVPDIATLEMETFHLFHLAACWRPPTSPVDTPPEAPPVPDRPLNLTLTNGSKSTNPSDLAVTSIEGSRIRAASVHMVFAQRNSRDFISPEQVHKTEMWVSRRILECLAKVDIPENRMHELAGSVWEI</sequence>
<feature type="domain" description="Nucleoside phosphorylase" evidence="1">
    <location>
        <begin position="31"/>
        <end position="237"/>
    </location>
</feature>
<dbReference type="GO" id="GO:0004850">
    <property type="term" value="F:uridine phosphorylase activity"/>
    <property type="evidence" value="ECO:0007669"/>
    <property type="project" value="TreeGrafter"/>
</dbReference>
<proteinExistence type="predicted"/>
<evidence type="ECO:0000313" key="3">
    <source>
        <dbReference type="Proteomes" id="UP000076722"/>
    </source>
</evidence>
<dbReference type="Pfam" id="PF01048">
    <property type="entry name" value="PNP_UDP_1"/>
    <property type="match status" value="1"/>
</dbReference>
<dbReference type="SUPFAM" id="SSF53167">
    <property type="entry name" value="Purine and uridine phosphorylases"/>
    <property type="match status" value="1"/>
</dbReference>
<dbReference type="InterPro" id="IPR035994">
    <property type="entry name" value="Nucleoside_phosphorylase_sf"/>
</dbReference>
<reference evidence="2 3" key="1">
    <citation type="journal article" date="2016" name="Mol. Biol. Evol.">
        <title>Comparative Genomics of Early-Diverging Mushroom-Forming Fungi Provides Insights into the Origins of Lignocellulose Decay Capabilities.</title>
        <authorList>
            <person name="Nagy L.G."/>
            <person name="Riley R."/>
            <person name="Tritt A."/>
            <person name="Adam C."/>
            <person name="Daum C."/>
            <person name="Floudas D."/>
            <person name="Sun H."/>
            <person name="Yadav J.S."/>
            <person name="Pangilinan J."/>
            <person name="Larsson K.H."/>
            <person name="Matsuura K."/>
            <person name="Barry K."/>
            <person name="Labutti K."/>
            <person name="Kuo R."/>
            <person name="Ohm R.A."/>
            <person name="Bhattacharya S.S."/>
            <person name="Shirouzu T."/>
            <person name="Yoshinaga Y."/>
            <person name="Martin F.M."/>
            <person name="Grigoriev I.V."/>
            <person name="Hibbett D.S."/>
        </authorList>
    </citation>
    <scope>NUCLEOTIDE SEQUENCE [LARGE SCALE GENOMIC DNA]</scope>
    <source>
        <strain evidence="2 3">HHB9708</strain>
    </source>
</reference>
<gene>
    <name evidence="2" type="ORF">SISNIDRAFT_481339</name>
</gene>
<organism evidence="2 3">
    <name type="scientific">Sistotremastrum niveocremeum HHB9708</name>
    <dbReference type="NCBI Taxonomy" id="1314777"/>
    <lineage>
        <taxon>Eukaryota</taxon>
        <taxon>Fungi</taxon>
        <taxon>Dikarya</taxon>
        <taxon>Basidiomycota</taxon>
        <taxon>Agaricomycotina</taxon>
        <taxon>Agaricomycetes</taxon>
        <taxon>Sistotremastrales</taxon>
        <taxon>Sistotremastraceae</taxon>
        <taxon>Sertulicium</taxon>
        <taxon>Sertulicium niveocremeum</taxon>
    </lineage>
</organism>
<dbReference type="Proteomes" id="UP000076722">
    <property type="component" value="Unassembled WGS sequence"/>
</dbReference>
<dbReference type="EMBL" id="KV419395">
    <property type="protein sequence ID" value="KZS98622.1"/>
    <property type="molecule type" value="Genomic_DNA"/>
</dbReference>
<name>A0A165A8J7_9AGAM</name>
<dbReference type="PANTHER" id="PTHR43691">
    <property type="entry name" value="URIDINE PHOSPHORYLASE"/>
    <property type="match status" value="1"/>
</dbReference>
<accession>A0A165A8J7</accession>
<dbReference type="AlphaFoldDB" id="A0A165A8J7"/>
<evidence type="ECO:0000313" key="2">
    <source>
        <dbReference type="EMBL" id="KZS98622.1"/>
    </source>
</evidence>
<dbReference type="CDD" id="cd17769">
    <property type="entry name" value="NP_TgUP-like"/>
    <property type="match status" value="1"/>
</dbReference>
<dbReference type="InterPro" id="IPR000845">
    <property type="entry name" value="Nucleoside_phosphorylase_d"/>
</dbReference>